<keyword evidence="1" id="KW-0472">Membrane</keyword>
<organism evidence="2">
    <name type="scientific">Aphanomyces astaci</name>
    <name type="common">Crayfish plague agent</name>
    <dbReference type="NCBI Taxonomy" id="112090"/>
    <lineage>
        <taxon>Eukaryota</taxon>
        <taxon>Sar</taxon>
        <taxon>Stramenopiles</taxon>
        <taxon>Oomycota</taxon>
        <taxon>Saprolegniomycetes</taxon>
        <taxon>Saprolegniales</taxon>
        <taxon>Verrucalvaceae</taxon>
        <taxon>Aphanomyces</taxon>
    </lineage>
</organism>
<reference evidence="2" key="1">
    <citation type="submission" date="2013-12" db="EMBL/GenBank/DDBJ databases">
        <title>The Genome Sequence of Aphanomyces astaci APO3.</title>
        <authorList>
            <consortium name="The Broad Institute Genomics Platform"/>
            <person name="Russ C."/>
            <person name="Tyler B."/>
            <person name="van West P."/>
            <person name="Dieguez-Uribeondo J."/>
            <person name="Young S.K."/>
            <person name="Zeng Q."/>
            <person name="Gargeya S."/>
            <person name="Fitzgerald M."/>
            <person name="Abouelleil A."/>
            <person name="Alvarado L."/>
            <person name="Chapman S.B."/>
            <person name="Gainer-Dewar J."/>
            <person name="Goldberg J."/>
            <person name="Griggs A."/>
            <person name="Gujja S."/>
            <person name="Hansen M."/>
            <person name="Howarth C."/>
            <person name="Imamovic A."/>
            <person name="Ireland A."/>
            <person name="Larimer J."/>
            <person name="McCowan C."/>
            <person name="Murphy C."/>
            <person name="Pearson M."/>
            <person name="Poon T.W."/>
            <person name="Priest M."/>
            <person name="Roberts A."/>
            <person name="Saif S."/>
            <person name="Shea T."/>
            <person name="Sykes S."/>
            <person name="Wortman J."/>
            <person name="Nusbaum C."/>
            <person name="Birren B."/>
        </authorList>
    </citation>
    <scope>NUCLEOTIDE SEQUENCE [LARGE SCALE GENOMIC DNA]</scope>
    <source>
        <strain evidence="2">APO3</strain>
    </source>
</reference>
<feature type="transmembrane region" description="Helical" evidence="1">
    <location>
        <begin position="15"/>
        <end position="33"/>
    </location>
</feature>
<sequence>MDSDSESDSGNDSDIIDAAIQVVFGPALARDLFRRRFRMSRDLFLLVMDVVAARNSYFIQRKDALGIESDDAMDSCHFGASFNMSQQ</sequence>
<accession>W4GLX6</accession>
<proteinExistence type="predicted"/>
<dbReference type="AlphaFoldDB" id="W4GLX6"/>
<dbReference type="GeneID" id="20808669"/>
<evidence type="ECO:0000313" key="2">
    <source>
        <dbReference type="EMBL" id="ETV80371.1"/>
    </source>
</evidence>
<dbReference type="EMBL" id="KI913126">
    <property type="protein sequence ID" value="ETV80371.1"/>
    <property type="molecule type" value="Genomic_DNA"/>
</dbReference>
<name>W4GLX6_APHAT</name>
<gene>
    <name evidence="2" type="ORF">H257_06673</name>
</gene>
<dbReference type="RefSeq" id="XP_009830295.1">
    <property type="nucleotide sequence ID" value="XM_009831993.1"/>
</dbReference>
<protein>
    <submittedName>
        <fullName evidence="2">Uncharacterized protein</fullName>
    </submittedName>
</protein>
<dbReference type="VEuPathDB" id="FungiDB:H257_06673"/>
<keyword evidence="1" id="KW-1133">Transmembrane helix</keyword>
<keyword evidence="1" id="KW-0812">Transmembrane</keyword>
<evidence type="ECO:0000256" key="1">
    <source>
        <dbReference type="SAM" id="Phobius"/>
    </source>
</evidence>